<evidence type="ECO:0000256" key="2">
    <source>
        <dbReference type="SAM" id="SignalP"/>
    </source>
</evidence>
<accession>A0A0F7SSR6</accession>
<keyword evidence="1" id="KW-1133">Transmembrane helix</keyword>
<keyword evidence="1" id="KW-0472">Membrane</keyword>
<evidence type="ECO:0000313" key="4">
    <source>
        <dbReference type="EMBL" id="CED83679.1"/>
    </source>
</evidence>
<dbReference type="Gene3D" id="2.60.120.200">
    <property type="match status" value="1"/>
</dbReference>
<keyword evidence="1" id="KW-0812">Transmembrane</keyword>
<dbReference type="PANTHER" id="PTHR40124:SF1">
    <property type="entry name" value="DISAGGREGATASE RELATED REPEAT PROTEIN"/>
    <property type="match status" value="1"/>
</dbReference>
<reference evidence="4" key="1">
    <citation type="submission" date="2014-08" db="EMBL/GenBank/DDBJ databases">
        <authorList>
            <person name="Sharma Rahul"/>
            <person name="Thines Marco"/>
        </authorList>
    </citation>
    <scope>NUCLEOTIDE SEQUENCE</scope>
</reference>
<feature type="signal peptide" evidence="2">
    <location>
        <begin position="1"/>
        <end position="18"/>
    </location>
</feature>
<feature type="chain" id="PRO_5002522107" description="Polysaccharide lyase 14 domain-containing protein" evidence="2">
    <location>
        <begin position="19"/>
        <end position="341"/>
    </location>
</feature>
<feature type="transmembrane region" description="Helical" evidence="1">
    <location>
        <begin position="320"/>
        <end position="340"/>
    </location>
</feature>
<sequence length="341" mass="36773">MLQLLLPLLLAVPSTVIAQTSPQALITQYALSETYTYAQPTKELDSNQTVKYLKENWSINRNRIQTGSEYISFVDDPFDSSDNQTVLQVNYMAGSYGGSGDGGAQFYSQPLNSTNSTGLTSMLLSYDVAFDSDFIFNEGGKLPGLRGGSDIYGCSGGSEANGTTCFSARLMWRSVGQGEVYAYIPTSGYDLCTSTNVICNSDYGTSLSRGSFTFSRGGWNNIQLFVQYNNPVHTANGKIIMFVNDTLVLSHTDLLIRSSTNLASIGGLFFSTFFGGSDSSYASTQNQTTYYRNFALKGSTLLSDGAGSTVKSGAQSKNAVLANGWIAFMFATVALVCSFVY</sequence>
<dbReference type="AlphaFoldDB" id="A0A0F7SSR6"/>
<dbReference type="InterPro" id="IPR048958">
    <property type="entry name" value="Polysacc_lyase_14"/>
</dbReference>
<proteinExistence type="predicted"/>
<name>A0A0F7SSR6_PHARH</name>
<dbReference type="EMBL" id="LN483157">
    <property type="protein sequence ID" value="CED83679.1"/>
    <property type="molecule type" value="Genomic_DNA"/>
</dbReference>
<protein>
    <recommendedName>
        <fullName evidence="3">Polysaccharide lyase 14 domain-containing protein</fullName>
    </recommendedName>
</protein>
<keyword evidence="2" id="KW-0732">Signal</keyword>
<evidence type="ECO:0000256" key="1">
    <source>
        <dbReference type="SAM" id="Phobius"/>
    </source>
</evidence>
<dbReference type="Pfam" id="PF21294">
    <property type="entry name" value="Polysacc_lyase_14"/>
    <property type="match status" value="1"/>
</dbReference>
<evidence type="ECO:0000259" key="3">
    <source>
        <dbReference type="Pfam" id="PF21294"/>
    </source>
</evidence>
<feature type="domain" description="Polysaccharide lyase 14" evidence="3">
    <location>
        <begin position="81"/>
        <end position="294"/>
    </location>
</feature>
<dbReference type="PANTHER" id="PTHR40124">
    <property type="match status" value="1"/>
</dbReference>
<organism evidence="4">
    <name type="scientific">Phaffia rhodozyma</name>
    <name type="common">Yeast</name>
    <name type="synonym">Xanthophyllomyces dendrorhous</name>
    <dbReference type="NCBI Taxonomy" id="264483"/>
    <lineage>
        <taxon>Eukaryota</taxon>
        <taxon>Fungi</taxon>
        <taxon>Dikarya</taxon>
        <taxon>Basidiomycota</taxon>
        <taxon>Agaricomycotina</taxon>
        <taxon>Tremellomycetes</taxon>
        <taxon>Cystofilobasidiales</taxon>
        <taxon>Mrakiaceae</taxon>
        <taxon>Phaffia</taxon>
    </lineage>
</organism>